<dbReference type="Gene3D" id="3.60.20.10">
    <property type="entry name" value="Glutamine Phosphoribosylpyrophosphate, subunit 1, domain 1"/>
    <property type="match status" value="1"/>
</dbReference>
<name>A0A561U3I6_9PSEU</name>
<evidence type="ECO:0000313" key="2">
    <source>
        <dbReference type="Proteomes" id="UP000316184"/>
    </source>
</evidence>
<organism evidence="1 2">
    <name type="scientific">Saccharopolyspora dendranthemae</name>
    <dbReference type="NCBI Taxonomy" id="1181886"/>
    <lineage>
        <taxon>Bacteria</taxon>
        <taxon>Bacillati</taxon>
        <taxon>Actinomycetota</taxon>
        <taxon>Actinomycetes</taxon>
        <taxon>Pseudonocardiales</taxon>
        <taxon>Pseudonocardiaceae</taxon>
        <taxon>Saccharopolyspora</taxon>
    </lineage>
</organism>
<sequence>MHVGTFSIAAYDPSAGCAGVAVSTRMPAIGALSVFADANAGAVATQALINPLLGIDGLELLRTRSAEETLRELLDSDPGADSRQVAVVDARGGSAAHTGAETHPWSGHRTGPGFAVAGNMLVDARTVEAMADRFTGTEGEPLHARLIQSLEAGQRAGGDRRGKQSAALRVNTGEPYPHLDLRVDDHPEPVTELRRIYEVAKRELLPFVEALPTRSNPNGRFHKLLDAAEDTPGR</sequence>
<dbReference type="EMBL" id="VIWX01000004">
    <property type="protein sequence ID" value="TWF93907.1"/>
    <property type="molecule type" value="Genomic_DNA"/>
</dbReference>
<proteinExistence type="predicted"/>
<dbReference type="Pfam" id="PF06267">
    <property type="entry name" value="DUF1028"/>
    <property type="match status" value="1"/>
</dbReference>
<dbReference type="InterPro" id="IPR010430">
    <property type="entry name" value="DUF1028"/>
</dbReference>
<dbReference type="PANTHER" id="PTHR39328:SF1">
    <property type="entry name" value="BLL2871 PROTEIN"/>
    <property type="match status" value="1"/>
</dbReference>
<keyword evidence="2" id="KW-1185">Reference proteome</keyword>
<accession>A0A561U3I6</accession>
<dbReference type="GO" id="GO:0016787">
    <property type="term" value="F:hydrolase activity"/>
    <property type="evidence" value="ECO:0007669"/>
    <property type="project" value="UniProtKB-KW"/>
</dbReference>
<dbReference type="OrthoDB" id="9790012at2"/>
<dbReference type="SUPFAM" id="SSF56235">
    <property type="entry name" value="N-terminal nucleophile aminohydrolases (Ntn hydrolases)"/>
    <property type="match status" value="1"/>
</dbReference>
<comment type="caution">
    <text evidence="1">The sequence shown here is derived from an EMBL/GenBank/DDBJ whole genome shotgun (WGS) entry which is preliminary data.</text>
</comment>
<dbReference type="Proteomes" id="UP000316184">
    <property type="component" value="Unassembled WGS sequence"/>
</dbReference>
<protein>
    <submittedName>
        <fullName evidence="1">Putative Ntn-hydrolase superfamily protein</fullName>
    </submittedName>
</protein>
<dbReference type="InterPro" id="IPR029055">
    <property type="entry name" value="Ntn_hydrolases_N"/>
</dbReference>
<evidence type="ECO:0000313" key="1">
    <source>
        <dbReference type="EMBL" id="TWF93907.1"/>
    </source>
</evidence>
<dbReference type="AlphaFoldDB" id="A0A561U3I6"/>
<gene>
    <name evidence="1" type="ORF">FHU35_14188</name>
</gene>
<dbReference type="RefSeq" id="WP_145741877.1">
    <property type="nucleotide sequence ID" value="NZ_VIWX01000004.1"/>
</dbReference>
<reference evidence="1 2" key="1">
    <citation type="submission" date="2019-06" db="EMBL/GenBank/DDBJ databases">
        <title>Sequencing the genomes of 1000 actinobacteria strains.</title>
        <authorList>
            <person name="Klenk H.-P."/>
        </authorList>
    </citation>
    <scope>NUCLEOTIDE SEQUENCE [LARGE SCALE GENOMIC DNA]</scope>
    <source>
        <strain evidence="1 2">DSM 46699</strain>
    </source>
</reference>
<keyword evidence="1" id="KW-0378">Hydrolase</keyword>
<dbReference type="PANTHER" id="PTHR39328">
    <property type="entry name" value="BLL2871 PROTEIN"/>
    <property type="match status" value="1"/>
</dbReference>